<reference evidence="1 2" key="1">
    <citation type="submission" date="2017-12" db="EMBL/GenBank/DDBJ databases">
        <title>Comparative genomics of Botrytis spp.</title>
        <authorList>
            <person name="Valero-Jimenez C.A."/>
            <person name="Tapia P."/>
            <person name="Veloso J."/>
            <person name="Silva-Moreno E."/>
            <person name="Staats M."/>
            <person name="Valdes J.H."/>
            <person name="Van Kan J.A.L."/>
        </authorList>
    </citation>
    <scope>NUCLEOTIDE SEQUENCE [LARGE SCALE GENOMIC DNA]</scope>
    <source>
        <strain evidence="1 2">MUCL435</strain>
    </source>
</reference>
<protein>
    <recommendedName>
        <fullName evidence="3">Transcription factor domain-containing protein</fullName>
    </recommendedName>
</protein>
<name>A0A4S8RAE5_9HELO</name>
<dbReference type="Proteomes" id="UP000308671">
    <property type="component" value="Unassembled WGS sequence"/>
</dbReference>
<dbReference type="OrthoDB" id="2162761at2759"/>
<dbReference type="InterPro" id="IPR053187">
    <property type="entry name" value="Notoamide_regulator"/>
</dbReference>
<keyword evidence="2" id="KW-1185">Reference proteome</keyword>
<comment type="caution">
    <text evidence="1">The sequence shown here is derived from an EMBL/GenBank/DDBJ whole genome shotgun (WGS) entry which is preliminary data.</text>
</comment>
<evidence type="ECO:0000313" key="2">
    <source>
        <dbReference type="Proteomes" id="UP000308671"/>
    </source>
</evidence>
<dbReference type="EMBL" id="PQXL01000052">
    <property type="protein sequence ID" value="THV53375.1"/>
    <property type="molecule type" value="Genomic_DNA"/>
</dbReference>
<evidence type="ECO:0008006" key="3">
    <source>
        <dbReference type="Google" id="ProtNLM"/>
    </source>
</evidence>
<evidence type="ECO:0000313" key="1">
    <source>
        <dbReference type="EMBL" id="THV53375.1"/>
    </source>
</evidence>
<accession>A0A4S8RAE5</accession>
<gene>
    <name evidence="1" type="ORF">BGAL_0052g00060</name>
</gene>
<proteinExistence type="predicted"/>
<sequence length="381" mass="43177">MQNNSNEFCSPLLFNAICTMACYLHTILEGEKTNYKELGQRFADVVKNNINAEDMSLMTIQAFAILFLIDSAQGYGMHASVYLEVASNSLTNLEHIGLGNDAYRQVWNDTVVGINNLNIEWAQVTFRMPAALIVEVPPTKSIEEIQKNEAEIDSMLWGMYKYPEDDDIVMEGHCLIATTNREKMNLMAIIRTVNILMYNTDSSLIAASDILHLYGKLVAWRKFLPSIISKTDDNDTQILPHMLSLHLLYATAVVQLLYPLLSLGLFDTTCLSSIVWQHAQQGLAVVDSYHAHYSCAYQPVLQIFAILNLTDVIVQFSPKINRELGKDDEEAVKLATEVLEQSLLTFPVAAIFTEKFREITKKSLFPWPRDLDNILYHKRSK</sequence>
<dbReference type="AlphaFoldDB" id="A0A4S8RAE5"/>
<dbReference type="CDD" id="cd12148">
    <property type="entry name" value="fungal_TF_MHR"/>
    <property type="match status" value="1"/>
</dbReference>
<organism evidence="1 2">
    <name type="scientific">Botrytis galanthina</name>
    <dbReference type="NCBI Taxonomy" id="278940"/>
    <lineage>
        <taxon>Eukaryota</taxon>
        <taxon>Fungi</taxon>
        <taxon>Dikarya</taxon>
        <taxon>Ascomycota</taxon>
        <taxon>Pezizomycotina</taxon>
        <taxon>Leotiomycetes</taxon>
        <taxon>Helotiales</taxon>
        <taxon>Sclerotiniaceae</taxon>
        <taxon>Botrytis</taxon>
    </lineage>
</organism>
<dbReference type="PANTHER" id="PTHR47256">
    <property type="entry name" value="ZN(II)2CYS6 TRANSCRIPTION FACTOR (EUROFUNG)-RELATED"/>
    <property type="match status" value="1"/>
</dbReference>
<dbReference type="PANTHER" id="PTHR47256:SF1">
    <property type="entry name" value="ZN(II)2CYS6 TRANSCRIPTION FACTOR (EUROFUNG)"/>
    <property type="match status" value="1"/>
</dbReference>